<evidence type="ECO:0000256" key="1">
    <source>
        <dbReference type="ARBA" id="ARBA00023002"/>
    </source>
</evidence>
<dbReference type="Pfam" id="PF08028">
    <property type="entry name" value="Acyl-CoA_dh_2"/>
    <property type="match status" value="1"/>
</dbReference>
<evidence type="ECO:0000313" key="4">
    <source>
        <dbReference type="EMBL" id="NYY93715.1"/>
    </source>
</evidence>
<dbReference type="GO" id="GO:0008470">
    <property type="term" value="F:3-methylbutanoyl-CoA dehydrogenase activity"/>
    <property type="evidence" value="ECO:0007669"/>
    <property type="project" value="TreeGrafter"/>
</dbReference>
<dbReference type="EMBL" id="JACBFH010000001">
    <property type="protein sequence ID" value="NYY93715.1"/>
    <property type="molecule type" value="Genomic_DNA"/>
</dbReference>
<dbReference type="InterPro" id="IPR046373">
    <property type="entry name" value="Acyl-CoA_Oxase/DH_mid-dom_sf"/>
</dbReference>
<keyword evidence="1" id="KW-0560">Oxidoreductase</keyword>
<dbReference type="InterPro" id="IPR013107">
    <property type="entry name" value="Acyl-CoA_DH_C"/>
</dbReference>
<comment type="caution">
    <text evidence="4">The sequence shown here is derived from an EMBL/GenBank/DDBJ whole genome shotgun (WGS) entry which is preliminary data.</text>
</comment>
<feature type="domain" description="Acyl-CoA dehydrogenase/oxidase N-terminal" evidence="2">
    <location>
        <begin position="28"/>
        <end position="122"/>
    </location>
</feature>
<dbReference type="InterPro" id="IPR013786">
    <property type="entry name" value="AcylCoA_DH/ox_N"/>
</dbReference>
<accession>A0A7Z0QFU7</accession>
<dbReference type="Gene3D" id="2.40.110.10">
    <property type="entry name" value="Butyryl-CoA Dehydrogenase, subunit A, domain 2"/>
    <property type="match status" value="1"/>
</dbReference>
<name>A0A7Z0QFU7_9BRAD</name>
<dbReference type="SUPFAM" id="SSF47203">
    <property type="entry name" value="Acyl-CoA dehydrogenase C-terminal domain-like"/>
    <property type="match status" value="1"/>
</dbReference>
<dbReference type="RefSeq" id="WP_166352078.1">
    <property type="nucleotide sequence ID" value="NZ_CP088280.1"/>
</dbReference>
<dbReference type="GO" id="GO:0006552">
    <property type="term" value="P:L-leucine catabolic process"/>
    <property type="evidence" value="ECO:0007669"/>
    <property type="project" value="TreeGrafter"/>
</dbReference>
<evidence type="ECO:0000259" key="2">
    <source>
        <dbReference type="Pfam" id="PF02771"/>
    </source>
</evidence>
<dbReference type="InterPro" id="IPR037069">
    <property type="entry name" value="AcylCoA_DH/ox_N_sf"/>
</dbReference>
<protein>
    <submittedName>
        <fullName evidence="4">Acyl-CoA dehydrogenase</fullName>
    </submittedName>
</protein>
<reference evidence="4" key="1">
    <citation type="submission" date="2020-06" db="EMBL/GenBank/DDBJ databases">
        <title>Whole Genome Sequence of Bradyrhizobium sp. Strain 323S2.</title>
        <authorList>
            <person name="Bromfield E.S.P."/>
        </authorList>
    </citation>
    <scope>NUCLEOTIDE SEQUENCE [LARGE SCALE GENOMIC DNA]</scope>
    <source>
        <strain evidence="4">323S2</strain>
    </source>
</reference>
<dbReference type="PIRSF" id="PIRSF016578">
    <property type="entry name" value="HsaA"/>
    <property type="match status" value="1"/>
</dbReference>
<dbReference type="Gene3D" id="1.20.140.10">
    <property type="entry name" value="Butyryl-CoA Dehydrogenase, subunit A, domain 3"/>
    <property type="match status" value="1"/>
</dbReference>
<dbReference type="PANTHER" id="PTHR43884">
    <property type="entry name" value="ACYL-COA DEHYDROGENASE"/>
    <property type="match status" value="1"/>
</dbReference>
<dbReference type="InterPro" id="IPR009100">
    <property type="entry name" value="AcylCoA_DH/oxidase_NM_dom_sf"/>
</dbReference>
<dbReference type="AlphaFoldDB" id="A0A7Z0QFU7"/>
<dbReference type="GO" id="GO:0050660">
    <property type="term" value="F:flavin adenine dinucleotide binding"/>
    <property type="evidence" value="ECO:0007669"/>
    <property type="project" value="InterPro"/>
</dbReference>
<feature type="domain" description="Acyl-CoA dehydrogenase C-terminal" evidence="3">
    <location>
        <begin position="248"/>
        <end position="385"/>
    </location>
</feature>
<proteinExistence type="predicted"/>
<dbReference type="InterPro" id="IPR036250">
    <property type="entry name" value="AcylCo_DH-like_C"/>
</dbReference>
<organism evidence="4">
    <name type="scientific">Bradyrhizobium barranii subsp. barranii</name>
    <dbReference type="NCBI Taxonomy" id="2823807"/>
    <lineage>
        <taxon>Bacteria</taxon>
        <taxon>Pseudomonadati</taxon>
        <taxon>Pseudomonadota</taxon>
        <taxon>Alphaproteobacteria</taxon>
        <taxon>Hyphomicrobiales</taxon>
        <taxon>Nitrobacteraceae</taxon>
        <taxon>Bradyrhizobium</taxon>
        <taxon>Bradyrhizobium barranii</taxon>
    </lineage>
</organism>
<gene>
    <name evidence="4" type="ORF">G6321_36610</name>
</gene>
<dbReference type="PANTHER" id="PTHR43884:SF12">
    <property type="entry name" value="ISOVALERYL-COA DEHYDROGENASE, MITOCHONDRIAL-RELATED"/>
    <property type="match status" value="1"/>
</dbReference>
<evidence type="ECO:0000259" key="3">
    <source>
        <dbReference type="Pfam" id="PF08028"/>
    </source>
</evidence>
<dbReference type="Gene3D" id="1.10.540.10">
    <property type="entry name" value="Acyl-CoA dehydrogenase/oxidase, N-terminal domain"/>
    <property type="match status" value="1"/>
</dbReference>
<dbReference type="Pfam" id="PF02771">
    <property type="entry name" value="Acyl-CoA_dh_N"/>
    <property type="match status" value="1"/>
</dbReference>
<dbReference type="SUPFAM" id="SSF56645">
    <property type="entry name" value="Acyl-CoA dehydrogenase NM domain-like"/>
    <property type="match status" value="1"/>
</dbReference>
<sequence length="410" mass="43887">MNKTVSAPSLGTPEPLKTGSPELEALLNQIAEGASDRERDRILPFEVIDLIRRARLGALRLPLDAGGAGSTIRDLFAFVIRLGEADANVAHILRNHFSVVERLVRSPKDEQSRQWQKAVAEGAIIGLATTELESPRVGNVTPGTTFTPDGNGDYLLNGTKYYSTGTLYSDYVLVRAADPSGATGATIVPIKREGIELVDDWDGLGQRLTATGTTHFRNVKVRREEVVFDTPDGGYGVPYSNTFAQLFLTAVVAGIARATLRDATALVRSRKRTFYYAPTEIPTDDPLLQQTVGQIASGAFAAETVVLAAAEALDIATDAFDAGAANATEAAHTAALLSAKAKIIADDFAIRGGSLLFDVGGASATKKVTNFHRHWRNARTLSSHNPTTYKARSIGEHEINGTPLPAKGFF</sequence>